<dbReference type="EMBL" id="NXLX01000003">
    <property type="protein sequence ID" value="RDU74257.1"/>
    <property type="molecule type" value="Genomic_DNA"/>
</dbReference>
<sequence>MAIIHLKGYALKPFSLETKTIMESYLKQYEVDVSDYSFSANYIWLSKSSGFYAIIKDTFCLFVMSGGELSMLLPPLGKPQNCYEAILECFEIMNENNSSKFYSKIEYVCDNFLEGFITHTQEGEVIFSSLDNYIIERKLVDYIYKSEDLIELKGNAYHTKRNEINKFKKAYPNHHIEILDPKQHAEAIRSLFDKWVSDRLKYIPKTEVDTFLDGIYQERLAIKRSLQDYDTLGLDGLVLYINDDLKGFTIGEQVCSDTASILVEKTDFEVLGCAQFIFQEFSKVLKEKYQCTYINVGDDMGFENLKKVKMSYRPEKIVPKYTIYQKI</sequence>
<dbReference type="Proteomes" id="UP000256695">
    <property type="component" value="Unassembled WGS sequence"/>
</dbReference>
<dbReference type="InterPro" id="IPR016732">
    <property type="entry name" value="UCP018688"/>
</dbReference>
<accession>A0A3D8J9U3</accession>
<feature type="domain" description="Phosphatidylglycerol lysyltransferase C-terminal" evidence="1">
    <location>
        <begin position="29"/>
        <end position="324"/>
    </location>
</feature>
<dbReference type="InterPro" id="IPR016181">
    <property type="entry name" value="Acyl_CoA_acyltransferase"/>
</dbReference>
<dbReference type="Gene3D" id="3.40.630.30">
    <property type="match status" value="1"/>
</dbReference>
<dbReference type="PANTHER" id="PTHR41373">
    <property type="entry name" value="DUF2156 DOMAIN-CONTAINING PROTEIN"/>
    <property type="match status" value="1"/>
</dbReference>
<evidence type="ECO:0000313" key="2">
    <source>
        <dbReference type="EMBL" id="RDU74257.1"/>
    </source>
</evidence>
<dbReference type="PANTHER" id="PTHR41373:SF1">
    <property type="entry name" value="PHOSPHATIDYLGLYCEROL LYSYLTRANSFERASE C-TERMINAL DOMAIN-CONTAINING PROTEIN"/>
    <property type="match status" value="1"/>
</dbReference>
<dbReference type="RefSeq" id="WP_115578552.1">
    <property type="nucleotide sequence ID" value="NZ_NXLX01000003.1"/>
</dbReference>
<proteinExistence type="predicted"/>
<gene>
    <name evidence="2" type="ORF">CQA57_01910</name>
</gene>
<protein>
    <submittedName>
        <fullName evidence="2">Ribonuclease HII</fullName>
    </submittedName>
</protein>
<dbReference type="OrthoDB" id="9765580at2"/>
<keyword evidence="3" id="KW-1185">Reference proteome</keyword>
<dbReference type="InterPro" id="IPR024320">
    <property type="entry name" value="LPG_synthase_C"/>
</dbReference>
<comment type="caution">
    <text evidence="2">The sequence shown here is derived from an EMBL/GenBank/DDBJ whole genome shotgun (WGS) entry which is preliminary data.</text>
</comment>
<dbReference type="SUPFAM" id="SSF55729">
    <property type="entry name" value="Acyl-CoA N-acyltransferases (Nat)"/>
    <property type="match status" value="2"/>
</dbReference>
<name>A0A3D8J9U3_9HELI</name>
<dbReference type="Pfam" id="PF09924">
    <property type="entry name" value="LPG_synthase_C"/>
    <property type="match status" value="1"/>
</dbReference>
<evidence type="ECO:0000259" key="1">
    <source>
        <dbReference type="Pfam" id="PF09924"/>
    </source>
</evidence>
<reference evidence="2 3" key="1">
    <citation type="submission" date="2018-04" db="EMBL/GenBank/DDBJ databases">
        <title>Novel Campyloabacter and Helicobacter Species and Strains.</title>
        <authorList>
            <person name="Mannion A.J."/>
            <person name="Shen Z."/>
            <person name="Fox J.G."/>
        </authorList>
    </citation>
    <scope>NUCLEOTIDE SEQUENCE [LARGE SCALE GENOMIC DNA]</scope>
    <source>
        <strain evidence="2 3">MIT 04-9362</strain>
    </source>
</reference>
<organism evidence="2 3">
    <name type="scientific">Helicobacter anseris</name>
    <dbReference type="NCBI Taxonomy" id="375926"/>
    <lineage>
        <taxon>Bacteria</taxon>
        <taxon>Pseudomonadati</taxon>
        <taxon>Campylobacterota</taxon>
        <taxon>Epsilonproteobacteria</taxon>
        <taxon>Campylobacterales</taxon>
        <taxon>Helicobacteraceae</taxon>
        <taxon>Helicobacter</taxon>
    </lineage>
</organism>
<dbReference type="AlphaFoldDB" id="A0A3D8J9U3"/>
<evidence type="ECO:0000313" key="3">
    <source>
        <dbReference type="Proteomes" id="UP000256695"/>
    </source>
</evidence>
<dbReference type="PIRSF" id="PIRSF018688">
    <property type="entry name" value="UCP018688"/>
    <property type="match status" value="1"/>
</dbReference>